<dbReference type="AlphaFoldDB" id="A0A5B7F7W4"/>
<evidence type="ECO:0000256" key="1">
    <source>
        <dbReference type="SAM" id="MobiDB-lite"/>
    </source>
</evidence>
<reference evidence="2 3" key="1">
    <citation type="submission" date="2019-05" db="EMBL/GenBank/DDBJ databases">
        <title>Another draft genome of Portunus trituberculatus and its Hox gene families provides insights of decapod evolution.</title>
        <authorList>
            <person name="Jeong J.-H."/>
            <person name="Song I."/>
            <person name="Kim S."/>
            <person name="Choi T."/>
            <person name="Kim D."/>
            <person name="Ryu S."/>
            <person name="Kim W."/>
        </authorList>
    </citation>
    <scope>NUCLEOTIDE SEQUENCE [LARGE SCALE GENOMIC DNA]</scope>
    <source>
        <tissue evidence="2">Muscle</tissue>
    </source>
</reference>
<sequence>MRATRVEMATEMSEAHEESSNDQNTCTDNDNDNDEQQEETVDNTVSDEQTSISDTISSGIVTRSVATGQIVSDATPSNTGTPPTISTARMGGLMDRVTALEERLVGNENRQSNNSPNHDYTSLEQRVSAMEAAMETGQHVDNLPERRQDPPNTPC</sequence>
<organism evidence="2 3">
    <name type="scientific">Portunus trituberculatus</name>
    <name type="common">Swimming crab</name>
    <name type="synonym">Neptunus trituberculatus</name>
    <dbReference type="NCBI Taxonomy" id="210409"/>
    <lineage>
        <taxon>Eukaryota</taxon>
        <taxon>Metazoa</taxon>
        <taxon>Ecdysozoa</taxon>
        <taxon>Arthropoda</taxon>
        <taxon>Crustacea</taxon>
        <taxon>Multicrustacea</taxon>
        <taxon>Malacostraca</taxon>
        <taxon>Eumalacostraca</taxon>
        <taxon>Eucarida</taxon>
        <taxon>Decapoda</taxon>
        <taxon>Pleocyemata</taxon>
        <taxon>Brachyura</taxon>
        <taxon>Eubrachyura</taxon>
        <taxon>Portunoidea</taxon>
        <taxon>Portunidae</taxon>
        <taxon>Portuninae</taxon>
        <taxon>Portunus</taxon>
    </lineage>
</organism>
<gene>
    <name evidence="2" type="ORF">E2C01_036134</name>
</gene>
<feature type="compositionally biased region" description="Polar residues" evidence="1">
    <location>
        <begin position="44"/>
        <end position="87"/>
    </location>
</feature>
<comment type="caution">
    <text evidence="2">The sequence shown here is derived from an EMBL/GenBank/DDBJ whole genome shotgun (WGS) entry which is preliminary data.</text>
</comment>
<keyword evidence="3" id="KW-1185">Reference proteome</keyword>
<feature type="compositionally biased region" description="Polar residues" evidence="1">
    <location>
        <begin position="108"/>
        <end position="125"/>
    </location>
</feature>
<name>A0A5B7F7W4_PORTR</name>
<proteinExistence type="predicted"/>
<dbReference type="Proteomes" id="UP000324222">
    <property type="component" value="Unassembled WGS sequence"/>
</dbReference>
<feature type="region of interest" description="Disordered" evidence="1">
    <location>
        <begin position="1"/>
        <end position="91"/>
    </location>
</feature>
<accession>A0A5B7F7W4</accession>
<feature type="compositionally biased region" description="Acidic residues" evidence="1">
    <location>
        <begin position="29"/>
        <end position="41"/>
    </location>
</feature>
<evidence type="ECO:0000313" key="3">
    <source>
        <dbReference type="Proteomes" id="UP000324222"/>
    </source>
</evidence>
<evidence type="ECO:0000313" key="2">
    <source>
        <dbReference type="EMBL" id="MPC42512.1"/>
    </source>
</evidence>
<feature type="region of interest" description="Disordered" evidence="1">
    <location>
        <begin position="106"/>
        <end position="155"/>
    </location>
</feature>
<protein>
    <submittedName>
        <fullName evidence="2">Uncharacterized protein</fullName>
    </submittedName>
</protein>
<dbReference type="EMBL" id="VSRR010005461">
    <property type="protein sequence ID" value="MPC42512.1"/>
    <property type="molecule type" value="Genomic_DNA"/>
</dbReference>